<keyword evidence="5" id="KW-1185">Reference proteome</keyword>
<accession>A0A432ZLD4</accession>
<evidence type="ECO:0000313" key="4">
    <source>
        <dbReference type="EMBL" id="RUO78835.1"/>
    </source>
</evidence>
<dbReference type="NCBIfam" id="TIGR01777">
    <property type="entry name" value="yfcH"/>
    <property type="match status" value="1"/>
</dbReference>
<gene>
    <name evidence="4" type="ORF">CWI84_09765</name>
</gene>
<dbReference type="PANTHER" id="PTHR11092:SF0">
    <property type="entry name" value="EPIMERASE FAMILY PROTEIN SDR39U1"/>
    <property type="match status" value="1"/>
</dbReference>
<reference evidence="4 5" key="1">
    <citation type="journal article" date="2011" name="Front. Microbiol.">
        <title>Genomic signatures of strain selection and enhancement in Bacillus atrophaeus var. globigii, a historical biowarfare simulant.</title>
        <authorList>
            <person name="Gibbons H.S."/>
            <person name="Broomall S.M."/>
            <person name="McNew L.A."/>
            <person name="Daligault H."/>
            <person name="Chapman C."/>
            <person name="Bruce D."/>
            <person name="Karavis M."/>
            <person name="Krepps M."/>
            <person name="McGregor P.A."/>
            <person name="Hong C."/>
            <person name="Park K.H."/>
            <person name="Akmal A."/>
            <person name="Feldman A."/>
            <person name="Lin J.S."/>
            <person name="Chang W.E."/>
            <person name="Higgs B.W."/>
            <person name="Demirev P."/>
            <person name="Lindquist J."/>
            <person name="Liem A."/>
            <person name="Fochler E."/>
            <person name="Read T.D."/>
            <person name="Tapia R."/>
            <person name="Johnson S."/>
            <person name="Bishop-Lilly K.A."/>
            <person name="Detter C."/>
            <person name="Han C."/>
            <person name="Sozhamannan S."/>
            <person name="Rosenzweig C.N."/>
            <person name="Skowronski E.W."/>
        </authorList>
    </citation>
    <scope>NUCLEOTIDE SEQUENCE [LARGE SCALE GENOMIC DNA]</scope>
    <source>
        <strain evidence="4 5">CC-PW-9</strain>
    </source>
</reference>
<dbReference type="Pfam" id="PF08338">
    <property type="entry name" value="DUF1731"/>
    <property type="match status" value="1"/>
</dbReference>
<dbReference type="OrthoDB" id="9801773at2"/>
<evidence type="ECO:0000259" key="2">
    <source>
        <dbReference type="Pfam" id="PF01370"/>
    </source>
</evidence>
<dbReference type="EMBL" id="PIQH01000009">
    <property type="protein sequence ID" value="RUO78835.1"/>
    <property type="molecule type" value="Genomic_DNA"/>
</dbReference>
<evidence type="ECO:0000256" key="1">
    <source>
        <dbReference type="ARBA" id="ARBA00009353"/>
    </source>
</evidence>
<protein>
    <submittedName>
        <fullName evidence="4">TIGR01777 family protein</fullName>
    </submittedName>
</protein>
<dbReference type="InterPro" id="IPR010099">
    <property type="entry name" value="SDR39U1"/>
</dbReference>
<dbReference type="Pfam" id="PF01370">
    <property type="entry name" value="Epimerase"/>
    <property type="match status" value="1"/>
</dbReference>
<organism evidence="4 5">
    <name type="scientific">Idiomarina tyrosinivorans</name>
    <dbReference type="NCBI Taxonomy" id="1445662"/>
    <lineage>
        <taxon>Bacteria</taxon>
        <taxon>Pseudomonadati</taxon>
        <taxon>Pseudomonadota</taxon>
        <taxon>Gammaproteobacteria</taxon>
        <taxon>Alteromonadales</taxon>
        <taxon>Idiomarinaceae</taxon>
        <taxon>Idiomarina</taxon>
    </lineage>
</organism>
<dbReference type="Gene3D" id="3.40.50.720">
    <property type="entry name" value="NAD(P)-binding Rossmann-like Domain"/>
    <property type="match status" value="1"/>
</dbReference>
<dbReference type="RefSeq" id="WP_126842406.1">
    <property type="nucleotide sequence ID" value="NZ_PIQH01000009.1"/>
</dbReference>
<comment type="similarity">
    <text evidence="1">Belongs to the NAD(P)-dependent epimerase/dehydratase family. SDR39U1 subfamily.</text>
</comment>
<comment type="caution">
    <text evidence="4">The sequence shown here is derived from an EMBL/GenBank/DDBJ whole genome shotgun (WGS) entry which is preliminary data.</text>
</comment>
<feature type="domain" description="NAD-dependent epimerase/dehydratase" evidence="2">
    <location>
        <begin position="4"/>
        <end position="224"/>
    </location>
</feature>
<dbReference type="SUPFAM" id="SSF51735">
    <property type="entry name" value="NAD(P)-binding Rossmann-fold domains"/>
    <property type="match status" value="1"/>
</dbReference>
<dbReference type="Proteomes" id="UP000287996">
    <property type="component" value="Unassembled WGS sequence"/>
</dbReference>
<dbReference type="AlphaFoldDB" id="A0A432ZLD4"/>
<sequence length="301" mass="33555">MKLLMTGGTGLIGRALINRLQHRYHITVITRSPTKAYRLLGHDVHAIRSIDELPSLNDFAAVINLQGEPIADKRWSAKQKQKLQQSRWQITRRLAAMIAQAEAPPDVFLSGSAIGYYGPQQSDVKVTEAEHTTHYDFAHELCAEWEQLAFAAENDHTRICTLRTGVVLAPKGGALKKMLPAYKMGLGGPMGNGQQMMSWVHLDDEVGMIETLLDNDQAQGAYNLTAPEPVSNQVFSETLAEVLGRPHLFKVPAFVLQLMLGEMSSMLLEGQAVYPKRMQQLGYRFRYPQLTEALQACINAR</sequence>
<dbReference type="InterPro" id="IPR013549">
    <property type="entry name" value="DUF1731"/>
</dbReference>
<evidence type="ECO:0000313" key="5">
    <source>
        <dbReference type="Proteomes" id="UP000287996"/>
    </source>
</evidence>
<dbReference type="InterPro" id="IPR001509">
    <property type="entry name" value="Epimerase_deHydtase"/>
</dbReference>
<proteinExistence type="inferred from homology"/>
<evidence type="ECO:0000259" key="3">
    <source>
        <dbReference type="Pfam" id="PF08338"/>
    </source>
</evidence>
<dbReference type="InterPro" id="IPR036291">
    <property type="entry name" value="NAD(P)-bd_dom_sf"/>
</dbReference>
<name>A0A432ZLD4_9GAMM</name>
<dbReference type="CDD" id="cd05242">
    <property type="entry name" value="SDR_a8"/>
    <property type="match status" value="1"/>
</dbReference>
<feature type="domain" description="DUF1731" evidence="3">
    <location>
        <begin position="251"/>
        <end position="296"/>
    </location>
</feature>
<dbReference type="PANTHER" id="PTHR11092">
    <property type="entry name" value="SUGAR NUCLEOTIDE EPIMERASE RELATED"/>
    <property type="match status" value="1"/>
</dbReference>